<evidence type="ECO:0000313" key="2">
    <source>
        <dbReference type="EMBL" id="EEY55745.1"/>
    </source>
</evidence>
<feature type="compositionally biased region" description="Basic and acidic residues" evidence="1">
    <location>
        <begin position="51"/>
        <end position="61"/>
    </location>
</feature>
<proteinExistence type="predicted"/>
<dbReference type="RefSeq" id="XP_002903321.1">
    <property type="nucleotide sequence ID" value="XM_002903275.1"/>
</dbReference>
<dbReference type="SUPFAM" id="SSF57756">
    <property type="entry name" value="Retrovirus zinc finger-like domains"/>
    <property type="match status" value="1"/>
</dbReference>
<dbReference type="GeneID" id="9470346"/>
<dbReference type="VEuPathDB" id="FungiDB:PITG_09719"/>
<dbReference type="EMBL" id="DS028132">
    <property type="protein sequence ID" value="EEY55745.1"/>
    <property type="molecule type" value="Genomic_DNA"/>
</dbReference>
<name>D0NCN1_PHYIT</name>
<evidence type="ECO:0008006" key="4">
    <source>
        <dbReference type="Google" id="ProtNLM"/>
    </source>
</evidence>
<organism evidence="2 3">
    <name type="scientific">Phytophthora infestans (strain T30-4)</name>
    <name type="common">Potato late blight agent</name>
    <dbReference type="NCBI Taxonomy" id="403677"/>
    <lineage>
        <taxon>Eukaryota</taxon>
        <taxon>Sar</taxon>
        <taxon>Stramenopiles</taxon>
        <taxon>Oomycota</taxon>
        <taxon>Peronosporomycetes</taxon>
        <taxon>Peronosporales</taxon>
        <taxon>Peronosporaceae</taxon>
        <taxon>Phytophthora</taxon>
    </lineage>
</organism>
<sequence length="144" mass="15705">MFEAHIANVSQERSAAKSEKEQKSFDKSKKNRGWQNSATKTRSNSSIQTVRRADQPKRKQELSGTSGKPNKKCFKCGELAHGVFQCPNISGPAEAKESYEKTIGKRVVKPVLAAIPAETEITPDSAAEVSVVTTKLLKRLSSAS</sequence>
<dbReference type="Proteomes" id="UP000006643">
    <property type="component" value="Unassembled WGS sequence"/>
</dbReference>
<evidence type="ECO:0000313" key="3">
    <source>
        <dbReference type="Proteomes" id="UP000006643"/>
    </source>
</evidence>
<gene>
    <name evidence="2" type="ORF">PITG_09719</name>
</gene>
<feature type="region of interest" description="Disordered" evidence="1">
    <location>
        <begin position="1"/>
        <end position="71"/>
    </location>
</feature>
<dbReference type="AlphaFoldDB" id="D0NCN1"/>
<reference evidence="3" key="1">
    <citation type="journal article" date="2009" name="Nature">
        <title>Genome sequence and analysis of the Irish potato famine pathogen Phytophthora infestans.</title>
        <authorList>
            <consortium name="The Broad Institute Genome Sequencing Platform"/>
            <person name="Haas B.J."/>
            <person name="Kamoun S."/>
            <person name="Zody M.C."/>
            <person name="Jiang R.H."/>
            <person name="Handsaker R.E."/>
            <person name="Cano L.M."/>
            <person name="Grabherr M."/>
            <person name="Kodira C.D."/>
            <person name="Raffaele S."/>
            <person name="Torto-Alalibo T."/>
            <person name="Bozkurt T.O."/>
            <person name="Ah-Fong A.M."/>
            <person name="Alvarado L."/>
            <person name="Anderson V.L."/>
            <person name="Armstrong M.R."/>
            <person name="Avrova A."/>
            <person name="Baxter L."/>
            <person name="Beynon J."/>
            <person name="Boevink P.C."/>
            <person name="Bollmann S.R."/>
            <person name="Bos J.I."/>
            <person name="Bulone V."/>
            <person name="Cai G."/>
            <person name="Cakir C."/>
            <person name="Carrington J.C."/>
            <person name="Chawner M."/>
            <person name="Conti L."/>
            <person name="Costanzo S."/>
            <person name="Ewan R."/>
            <person name="Fahlgren N."/>
            <person name="Fischbach M.A."/>
            <person name="Fugelstad J."/>
            <person name="Gilroy E.M."/>
            <person name="Gnerre S."/>
            <person name="Green P.J."/>
            <person name="Grenville-Briggs L.J."/>
            <person name="Griffith J."/>
            <person name="Grunwald N.J."/>
            <person name="Horn K."/>
            <person name="Horner N.R."/>
            <person name="Hu C.H."/>
            <person name="Huitema E."/>
            <person name="Jeong D.H."/>
            <person name="Jones A.M."/>
            <person name="Jones J.D."/>
            <person name="Jones R.W."/>
            <person name="Karlsson E.K."/>
            <person name="Kunjeti S.G."/>
            <person name="Lamour K."/>
            <person name="Liu Z."/>
            <person name="Ma L."/>
            <person name="Maclean D."/>
            <person name="Chibucos M.C."/>
            <person name="McDonald H."/>
            <person name="McWalters J."/>
            <person name="Meijer H.J."/>
            <person name="Morgan W."/>
            <person name="Morris P.F."/>
            <person name="Munro C.A."/>
            <person name="O'Neill K."/>
            <person name="Ospina-Giraldo M."/>
            <person name="Pinzon A."/>
            <person name="Pritchard L."/>
            <person name="Ramsahoye B."/>
            <person name="Ren Q."/>
            <person name="Restrepo S."/>
            <person name="Roy S."/>
            <person name="Sadanandom A."/>
            <person name="Savidor A."/>
            <person name="Schornack S."/>
            <person name="Schwartz D.C."/>
            <person name="Schumann U.D."/>
            <person name="Schwessinger B."/>
            <person name="Seyer L."/>
            <person name="Sharpe T."/>
            <person name="Silvar C."/>
            <person name="Song J."/>
            <person name="Studholme D.J."/>
            <person name="Sykes S."/>
            <person name="Thines M."/>
            <person name="van de Vondervoort P.J."/>
            <person name="Phuntumart V."/>
            <person name="Wawra S."/>
            <person name="Weide R."/>
            <person name="Win J."/>
            <person name="Young C."/>
            <person name="Zhou S."/>
            <person name="Fry W."/>
            <person name="Meyers B.C."/>
            <person name="van West P."/>
            <person name="Ristaino J."/>
            <person name="Govers F."/>
            <person name="Birch P.R."/>
            <person name="Whisson S.C."/>
            <person name="Judelson H.S."/>
            <person name="Nusbaum C."/>
        </authorList>
    </citation>
    <scope>NUCLEOTIDE SEQUENCE [LARGE SCALE GENOMIC DNA]</scope>
    <source>
        <strain evidence="3">T30-4</strain>
    </source>
</reference>
<feature type="compositionally biased region" description="Polar residues" evidence="1">
    <location>
        <begin position="33"/>
        <end position="49"/>
    </location>
</feature>
<dbReference type="OMA" id="VFQCPEV"/>
<dbReference type="OrthoDB" id="129329at2759"/>
<dbReference type="InterPro" id="IPR036875">
    <property type="entry name" value="Znf_CCHC_sf"/>
</dbReference>
<keyword evidence="3" id="KW-1185">Reference proteome</keyword>
<dbReference type="GO" id="GO:0003676">
    <property type="term" value="F:nucleic acid binding"/>
    <property type="evidence" value="ECO:0007669"/>
    <property type="project" value="InterPro"/>
</dbReference>
<dbReference type="GO" id="GO:0008270">
    <property type="term" value="F:zinc ion binding"/>
    <property type="evidence" value="ECO:0007669"/>
    <property type="project" value="InterPro"/>
</dbReference>
<dbReference type="InParanoid" id="D0NCN1"/>
<accession>D0NCN1</accession>
<dbReference type="HOGENOM" id="CLU_1800223_0_0_1"/>
<protein>
    <recommendedName>
        <fullName evidence="4">CCHC-type domain-containing protein</fullName>
    </recommendedName>
</protein>
<evidence type="ECO:0000256" key="1">
    <source>
        <dbReference type="SAM" id="MobiDB-lite"/>
    </source>
</evidence>
<feature type="compositionally biased region" description="Basic and acidic residues" evidence="1">
    <location>
        <begin position="14"/>
        <end position="28"/>
    </location>
</feature>
<dbReference type="KEGG" id="pif:PITG_09719"/>